<dbReference type="RefSeq" id="WP_041888774.1">
    <property type="nucleotide sequence ID" value="NZ_CP010817.1"/>
</dbReference>
<keyword evidence="2" id="KW-1185">Reference proteome</keyword>
<protein>
    <submittedName>
        <fullName evidence="1">Uncharacterized protein</fullName>
    </submittedName>
</protein>
<name>A0AAJ4W0I4_MYRPR</name>
<evidence type="ECO:0000313" key="1">
    <source>
        <dbReference type="EMBL" id="SEP89969.1"/>
    </source>
</evidence>
<sequence>MAVKNINNRSILTYEHEGLQENYWQAMSNLIATKYGRKTFSDKAIVEEILNDCFNYFLSEFTKIIVPINKLSFYKYCFFLHEESLELLIDSRNGFDLNEHLNEADFSRYRRILKLILEQGCDKVLFSKPKGTFINLIIFQDIIQRLFYLGTWLYSIADHIAYQKMLGDAKLISFDGSDLIIEWKNNFGKLYTHLFTNSYKDYENAISEDALITELIEAINKNYNTDYDFACGVIFEVQKHHSSSIFQTIEPYVLPINLNRYSGIDMVIANQFYDGLSITKNNKMSIIDCVLKPYSAQRYLFRPILVYNIEGRQRAFVSKNKLAESIYVLASNAIQWNTLPDNWMQNPGMQKFINYKGNEHDKVLEDKFQQSLLHNNLKFARNVKSLKTSTPNNINIDNSSCGEIDFIIINEKKQEIVIADSKYNKARYEGVGYRSDYTNFIKYENQLEKKILWIAKNIKIVESHFKKIYNNPTLEIADYNVVGAFFINTPTFYMYNSKYCVVTTSKIEDYLQGIDINPPINIEYDGKNYNFSYPYFTV</sequence>
<reference evidence="1 2" key="1">
    <citation type="submission" date="2016-10" db="EMBL/GenBank/DDBJ databases">
        <authorList>
            <person name="Varghese N."/>
            <person name="Submissions S."/>
        </authorList>
    </citation>
    <scope>NUCLEOTIDE SEQUENCE [LARGE SCALE GENOMIC DNA]</scope>
    <source>
        <strain evidence="2">DSM 19823 / KCTC 23066 / CCTCC M 208030 / D25</strain>
    </source>
</reference>
<comment type="caution">
    <text evidence="1">The sequence shown here is derived from an EMBL/GenBank/DDBJ whole genome shotgun (WGS) entry which is preliminary data.</text>
</comment>
<dbReference type="Proteomes" id="UP000183496">
    <property type="component" value="Unassembled WGS sequence"/>
</dbReference>
<dbReference type="KEGG" id="mpw:MPR_0449"/>
<proteinExistence type="predicted"/>
<evidence type="ECO:0000313" key="2">
    <source>
        <dbReference type="Proteomes" id="UP000183496"/>
    </source>
</evidence>
<dbReference type="EMBL" id="FOFY01000001">
    <property type="protein sequence ID" value="SEP89969.1"/>
    <property type="molecule type" value="Genomic_DNA"/>
</dbReference>
<gene>
    <name evidence="1" type="ORF">SAMN04488089_10141</name>
</gene>
<dbReference type="AlphaFoldDB" id="A0AAJ4W0I4"/>
<accession>A0AAJ4W0I4</accession>
<organism evidence="1 2">
    <name type="scientific">Myroides profundi</name>
    <dbReference type="NCBI Taxonomy" id="480520"/>
    <lineage>
        <taxon>Bacteria</taxon>
        <taxon>Pseudomonadati</taxon>
        <taxon>Bacteroidota</taxon>
        <taxon>Flavobacteriia</taxon>
        <taxon>Flavobacteriales</taxon>
        <taxon>Flavobacteriaceae</taxon>
        <taxon>Myroides</taxon>
    </lineage>
</organism>